<name>A0A447TKQ3_CHRVL</name>
<accession>A0A447TKQ3</accession>
<evidence type="ECO:0000256" key="1">
    <source>
        <dbReference type="SAM" id="MobiDB-lite"/>
    </source>
</evidence>
<feature type="region of interest" description="Disordered" evidence="1">
    <location>
        <begin position="23"/>
        <end position="49"/>
    </location>
</feature>
<protein>
    <submittedName>
        <fullName evidence="2">Uncharacterized protein</fullName>
    </submittedName>
</protein>
<gene>
    <name evidence="2" type="ORF">NCTC9695_05995</name>
</gene>
<sequence>MRAVLADLALESEPRCAWRSAGRGFENDERHGSASSRRPPSSGCASARWRPPAKPWRYSAAMATSTTADGAAVPRSAGQLHLGRLGQCDVPGRDAALQREPEAWQRLQEELAALAAATGAERALADCGRWRRCRRHSWRAWPPLRPATGADRPGLPAARARAAAVPTASSPAGWRWLWEGGGALDARRRRGLLLERALPAA</sequence>
<proteinExistence type="predicted"/>
<dbReference type="AlphaFoldDB" id="A0A447TKQ3"/>
<reference evidence="2 3" key="1">
    <citation type="submission" date="2018-12" db="EMBL/GenBank/DDBJ databases">
        <authorList>
            <consortium name="Pathogen Informatics"/>
        </authorList>
    </citation>
    <scope>NUCLEOTIDE SEQUENCE [LARGE SCALE GENOMIC DNA]</scope>
    <source>
        <strain evidence="2 3">NCTC9695</strain>
    </source>
</reference>
<organism evidence="2 3">
    <name type="scientific">Chromobacterium violaceum</name>
    <dbReference type="NCBI Taxonomy" id="536"/>
    <lineage>
        <taxon>Bacteria</taxon>
        <taxon>Pseudomonadati</taxon>
        <taxon>Pseudomonadota</taxon>
        <taxon>Betaproteobacteria</taxon>
        <taxon>Neisseriales</taxon>
        <taxon>Chromobacteriaceae</taxon>
        <taxon>Chromobacterium</taxon>
    </lineage>
</organism>
<dbReference type="Proteomes" id="UP000275777">
    <property type="component" value="Chromosome"/>
</dbReference>
<evidence type="ECO:0000313" key="2">
    <source>
        <dbReference type="EMBL" id="VEB45475.1"/>
    </source>
</evidence>
<dbReference type="EMBL" id="LR134182">
    <property type="protein sequence ID" value="VEB45475.1"/>
    <property type="molecule type" value="Genomic_DNA"/>
</dbReference>
<feature type="compositionally biased region" description="Low complexity" evidence="1">
    <location>
        <begin position="33"/>
        <end position="48"/>
    </location>
</feature>
<evidence type="ECO:0000313" key="3">
    <source>
        <dbReference type="Proteomes" id="UP000275777"/>
    </source>
</evidence>